<protein>
    <recommendedName>
        <fullName evidence="1">RNase H type-1 domain-containing protein</fullName>
    </recommendedName>
</protein>
<name>A0AAV2E5H0_9ROSI</name>
<organism evidence="2 3">
    <name type="scientific">Linum trigynum</name>
    <dbReference type="NCBI Taxonomy" id="586398"/>
    <lineage>
        <taxon>Eukaryota</taxon>
        <taxon>Viridiplantae</taxon>
        <taxon>Streptophyta</taxon>
        <taxon>Embryophyta</taxon>
        <taxon>Tracheophyta</taxon>
        <taxon>Spermatophyta</taxon>
        <taxon>Magnoliopsida</taxon>
        <taxon>eudicotyledons</taxon>
        <taxon>Gunneridae</taxon>
        <taxon>Pentapetalae</taxon>
        <taxon>rosids</taxon>
        <taxon>fabids</taxon>
        <taxon>Malpighiales</taxon>
        <taxon>Linaceae</taxon>
        <taxon>Linum</taxon>
    </lineage>
</organism>
<dbReference type="GO" id="GO:0003676">
    <property type="term" value="F:nucleic acid binding"/>
    <property type="evidence" value="ECO:0007669"/>
    <property type="project" value="InterPro"/>
</dbReference>
<sequence>MWFPFAGGMVILDEEGIILLAKGVQFQDIDDLMVVELLVFREAILFCLSHGFLVVRFEGDAQVVIKKILRADARDTRMGAILEEVVQHFANHSGYDL</sequence>
<dbReference type="EMBL" id="OZ034817">
    <property type="protein sequence ID" value="CAL1381105.1"/>
    <property type="molecule type" value="Genomic_DNA"/>
</dbReference>
<evidence type="ECO:0000313" key="2">
    <source>
        <dbReference type="EMBL" id="CAL1381105.1"/>
    </source>
</evidence>
<proteinExistence type="predicted"/>
<evidence type="ECO:0000313" key="3">
    <source>
        <dbReference type="Proteomes" id="UP001497516"/>
    </source>
</evidence>
<gene>
    <name evidence="2" type="ORF">LTRI10_LOCUS22508</name>
</gene>
<accession>A0AAV2E5H0</accession>
<dbReference type="GO" id="GO:0004523">
    <property type="term" value="F:RNA-DNA hybrid ribonuclease activity"/>
    <property type="evidence" value="ECO:0007669"/>
    <property type="project" value="InterPro"/>
</dbReference>
<dbReference type="InterPro" id="IPR002156">
    <property type="entry name" value="RNaseH_domain"/>
</dbReference>
<dbReference type="Pfam" id="PF13456">
    <property type="entry name" value="RVT_3"/>
    <property type="match status" value="1"/>
</dbReference>
<evidence type="ECO:0000259" key="1">
    <source>
        <dbReference type="Pfam" id="PF13456"/>
    </source>
</evidence>
<feature type="domain" description="RNase H type-1" evidence="1">
    <location>
        <begin position="7"/>
        <end position="89"/>
    </location>
</feature>
<dbReference type="AlphaFoldDB" id="A0AAV2E5H0"/>
<keyword evidence="3" id="KW-1185">Reference proteome</keyword>
<reference evidence="2 3" key="1">
    <citation type="submission" date="2024-04" db="EMBL/GenBank/DDBJ databases">
        <authorList>
            <person name="Fracassetti M."/>
        </authorList>
    </citation>
    <scope>NUCLEOTIDE SEQUENCE [LARGE SCALE GENOMIC DNA]</scope>
</reference>
<dbReference type="Proteomes" id="UP001497516">
    <property type="component" value="Chromosome 4"/>
</dbReference>